<sequence>MQASILLLIALAAVSANANSVGGPDNGAPTGPAPSIPSSPVEQYQQELLNLVNNHRARIGAQPLCLTSGLIVSSQKHSNDMARGKFMSHTGSDGTDPFQRMRQVGYAGFQGAAENVAFGSTGGSLRYETPAAVFKGWMDSPGHRTNIENKSFNQMGGARAVGACPGSGYGQCAYWTQNFGKQDTGRFPCIGSGYGSAPAPAPQPPKVPAPAPVQPPRVIPTVAPAPKPVQPAPVQPVQPAPQPQPTKAPTPPSGGGYVQPPVSSAIPTNVVVPTPAPVNPGYGGPAPTQPAKRKIRKCKPRTRSAAPVSQGGYGGY</sequence>
<feature type="signal peptide" evidence="2">
    <location>
        <begin position="1"/>
        <end position="18"/>
    </location>
</feature>
<evidence type="ECO:0000313" key="4">
    <source>
        <dbReference type="EMBL" id="ORZ38901.1"/>
    </source>
</evidence>
<evidence type="ECO:0000256" key="1">
    <source>
        <dbReference type="SAM" id="MobiDB-lite"/>
    </source>
</evidence>
<gene>
    <name evidence="4" type="ORF">BCR44DRAFT_1283682</name>
</gene>
<dbReference type="Pfam" id="PF00188">
    <property type="entry name" value="CAP"/>
    <property type="match status" value="1"/>
</dbReference>
<dbReference type="Gene3D" id="3.40.33.10">
    <property type="entry name" value="CAP"/>
    <property type="match status" value="1"/>
</dbReference>
<dbReference type="EMBL" id="MCFL01000007">
    <property type="protein sequence ID" value="ORZ38901.1"/>
    <property type="molecule type" value="Genomic_DNA"/>
</dbReference>
<protein>
    <submittedName>
        <fullName evidence="4">CAP domain-containing protein</fullName>
    </submittedName>
</protein>
<comment type="caution">
    <text evidence="4">The sequence shown here is derived from an EMBL/GenBank/DDBJ whole genome shotgun (WGS) entry which is preliminary data.</text>
</comment>
<feature type="compositionally biased region" description="Basic residues" evidence="1">
    <location>
        <begin position="291"/>
        <end position="302"/>
    </location>
</feature>
<dbReference type="InterPro" id="IPR035940">
    <property type="entry name" value="CAP_sf"/>
</dbReference>
<dbReference type="SUPFAM" id="SSF55797">
    <property type="entry name" value="PR-1-like"/>
    <property type="match status" value="1"/>
</dbReference>
<dbReference type="Proteomes" id="UP000193411">
    <property type="component" value="Unassembled WGS sequence"/>
</dbReference>
<dbReference type="PANTHER" id="PTHR31157:SF1">
    <property type="entry name" value="SCP DOMAIN-CONTAINING PROTEIN"/>
    <property type="match status" value="1"/>
</dbReference>
<reference evidence="4 5" key="1">
    <citation type="submission" date="2016-07" db="EMBL/GenBank/DDBJ databases">
        <title>Pervasive Adenine N6-methylation of Active Genes in Fungi.</title>
        <authorList>
            <consortium name="DOE Joint Genome Institute"/>
            <person name="Mondo S.J."/>
            <person name="Dannebaum R.O."/>
            <person name="Kuo R.C."/>
            <person name="Labutti K."/>
            <person name="Haridas S."/>
            <person name="Kuo A."/>
            <person name="Salamov A."/>
            <person name="Ahrendt S.R."/>
            <person name="Lipzen A."/>
            <person name="Sullivan W."/>
            <person name="Andreopoulos W.B."/>
            <person name="Clum A."/>
            <person name="Lindquist E."/>
            <person name="Daum C."/>
            <person name="Ramamoorthy G.K."/>
            <person name="Gryganskyi A."/>
            <person name="Culley D."/>
            <person name="Magnuson J.K."/>
            <person name="James T.Y."/>
            <person name="O'Malley M.A."/>
            <person name="Stajich J.E."/>
            <person name="Spatafora J.W."/>
            <person name="Visel A."/>
            <person name="Grigoriev I.V."/>
        </authorList>
    </citation>
    <scope>NUCLEOTIDE SEQUENCE [LARGE SCALE GENOMIC DNA]</scope>
    <source>
        <strain evidence="4 5">PL171</strain>
    </source>
</reference>
<dbReference type="STRING" id="765915.A0A1Y2HYU3"/>
<feature type="region of interest" description="Disordered" evidence="1">
    <location>
        <begin position="23"/>
        <end position="42"/>
    </location>
</feature>
<evidence type="ECO:0000313" key="5">
    <source>
        <dbReference type="Proteomes" id="UP000193411"/>
    </source>
</evidence>
<feature type="region of interest" description="Disordered" evidence="1">
    <location>
        <begin position="196"/>
        <end position="316"/>
    </location>
</feature>
<dbReference type="AlphaFoldDB" id="A0A1Y2HYU3"/>
<dbReference type="CDD" id="cd05379">
    <property type="entry name" value="CAP_bacterial"/>
    <property type="match status" value="1"/>
</dbReference>
<dbReference type="InterPro" id="IPR014044">
    <property type="entry name" value="CAP_dom"/>
</dbReference>
<evidence type="ECO:0000259" key="3">
    <source>
        <dbReference type="Pfam" id="PF00188"/>
    </source>
</evidence>
<proteinExistence type="predicted"/>
<dbReference type="PANTHER" id="PTHR31157">
    <property type="entry name" value="SCP DOMAIN-CONTAINING PROTEIN"/>
    <property type="match status" value="1"/>
</dbReference>
<keyword evidence="5" id="KW-1185">Reference proteome</keyword>
<feature type="compositionally biased region" description="Pro residues" evidence="1">
    <location>
        <begin position="199"/>
        <end position="252"/>
    </location>
</feature>
<keyword evidence="2" id="KW-0732">Signal</keyword>
<accession>A0A1Y2HYU3</accession>
<name>A0A1Y2HYU3_9FUNG</name>
<dbReference type="OrthoDB" id="568194at2759"/>
<organism evidence="4 5">
    <name type="scientific">Catenaria anguillulae PL171</name>
    <dbReference type="NCBI Taxonomy" id="765915"/>
    <lineage>
        <taxon>Eukaryota</taxon>
        <taxon>Fungi</taxon>
        <taxon>Fungi incertae sedis</taxon>
        <taxon>Blastocladiomycota</taxon>
        <taxon>Blastocladiomycetes</taxon>
        <taxon>Blastocladiales</taxon>
        <taxon>Catenariaceae</taxon>
        <taxon>Catenaria</taxon>
    </lineage>
</organism>
<evidence type="ECO:0000256" key="2">
    <source>
        <dbReference type="SAM" id="SignalP"/>
    </source>
</evidence>
<feature type="domain" description="SCP" evidence="3">
    <location>
        <begin position="49"/>
        <end position="179"/>
    </location>
</feature>
<feature type="chain" id="PRO_5012192367" evidence="2">
    <location>
        <begin position="19"/>
        <end position="316"/>
    </location>
</feature>